<keyword evidence="1" id="KW-0812">Transmembrane</keyword>
<feature type="domain" description="Zinc-ribbon" evidence="2">
    <location>
        <begin position="2"/>
        <end position="24"/>
    </location>
</feature>
<dbReference type="AlphaFoldDB" id="A0A2A2ECY1"/>
<sequence>MFCTQCGAKNTDDARFCTSCGATLSQSDAAPQTPAAVPAPVTAPAPSPSTIGAMNAPVSTAPIAKTPHSGQQPLWAIIVAVVCVIETILLAWILIAKPAQTGNKKNLEGVVNLFSLAAEGISAANGYSFRASAKAEGNTVVITVKFPSVVFDRSNSSSKEWTLCQALDSSDCYTYTENDLNDYNNMIAKEYIGKIQNDFRQMTGISNLGFTVKLTDRDGALIASIPIDKYLESGVMQ</sequence>
<evidence type="ECO:0000259" key="2">
    <source>
        <dbReference type="Pfam" id="PF13240"/>
    </source>
</evidence>
<dbReference type="Pfam" id="PF13240">
    <property type="entry name" value="Zn_Ribbon_1"/>
    <property type="match status" value="1"/>
</dbReference>
<gene>
    <name evidence="3" type="ORF">B1526_1697</name>
</gene>
<accession>A0A2A2ECY1</accession>
<evidence type="ECO:0000313" key="3">
    <source>
        <dbReference type="EMBL" id="PAU66832.1"/>
    </source>
</evidence>
<protein>
    <recommendedName>
        <fullName evidence="2">Zinc-ribbon domain-containing protein</fullName>
    </recommendedName>
</protein>
<keyword evidence="1" id="KW-1133">Transmembrane helix</keyword>
<reference evidence="3 4" key="1">
    <citation type="journal article" date="2017" name="ISME J.">
        <title>Unveiling bifidobacterial biogeography across the mammalian branch of the tree of life.</title>
        <authorList>
            <person name="Milani C."/>
            <person name="Mangifesta M."/>
            <person name="Mancabelli L."/>
            <person name="Lugli G.A."/>
            <person name="James K."/>
            <person name="Duranti S."/>
            <person name="Turroni F."/>
            <person name="Ferrario C."/>
            <person name="Ossiprandi M.C."/>
            <person name="van Sinderen D."/>
            <person name="Ventura M."/>
        </authorList>
    </citation>
    <scope>NUCLEOTIDE SEQUENCE [LARGE SCALE GENOMIC DNA]</scope>
    <source>
        <strain evidence="4">Ham19E</strain>
    </source>
</reference>
<evidence type="ECO:0000256" key="1">
    <source>
        <dbReference type="SAM" id="Phobius"/>
    </source>
</evidence>
<evidence type="ECO:0000313" key="4">
    <source>
        <dbReference type="Proteomes" id="UP000218399"/>
    </source>
</evidence>
<proteinExistence type="predicted"/>
<dbReference type="OrthoDB" id="3193439at2"/>
<dbReference type="Proteomes" id="UP000218399">
    <property type="component" value="Unassembled WGS sequence"/>
</dbReference>
<feature type="transmembrane region" description="Helical" evidence="1">
    <location>
        <begin position="74"/>
        <end position="95"/>
    </location>
</feature>
<comment type="caution">
    <text evidence="3">The sequence shown here is derived from an EMBL/GenBank/DDBJ whole genome shotgun (WGS) entry which is preliminary data.</text>
</comment>
<name>A0A2A2ECY1_9BIFI</name>
<dbReference type="EMBL" id="MVOH01000023">
    <property type="protein sequence ID" value="PAU66832.1"/>
    <property type="molecule type" value="Genomic_DNA"/>
</dbReference>
<keyword evidence="1" id="KW-0472">Membrane</keyword>
<dbReference type="InterPro" id="IPR026870">
    <property type="entry name" value="Zinc_ribbon_dom"/>
</dbReference>
<keyword evidence="4" id="KW-1185">Reference proteome</keyword>
<dbReference type="RefSeq" id="WP_095615656.1">
    <property type="nucleotide sequence ID" value="NZ_MVOH01000023.1"/>
</dbReference>
<organism evidence="3 4">
    <name type="scientific">Bifidobacterium criceti</name>
    <dbReference type="NCBI Taxonomy" id="1960969"/>
    <lineage>
        <taxon>Bacteria</taxon>
        <taxon>Bacillati</taxon>
        <taxon>Actinomycetota</taxon>
        <taxon>Actinomycetes</taxon>
        <taxon>Bifidobacteriales</taxon>
        <taxon>Bifidobacteriaceae</taxon>
        <taxon>Bifidobacterium</taxon>
    </lineage>
</organism>